<evidence type="ECO:0000313" key="2">
    <source>
        <dbReference type="Proteomes" id="UP000828390"/>
    </source>
</evidence>
<dbReference type="Proteomes" id="UP000828390">
    <property type="component" value="Unassembled WGS sequence"/>
</dbReference>
<protein>
    <submittedName>
        <fullName evidence="1">Uncharacterized protein</fullName>
    </submittedName>
</protein>
<reference evidence="1" key="1">
    <citation type="journal article" date="2019" name="bioRxiv">
        <title>The Genome of the Zebra Mussel, Dreissena polymorpha: A Resource for Invasive Species Research.</title>
        <authorList>
            <person name="McCartney M.A."/>
            <person name="Auch B."/>
            <person name="Kono T."/>
            <person name="Mallez S."/>
            <person name="Zhang Y."/>
            <person name="Obille A."/>
            <person name="Becker A."/>
            <person name="Abrahante J.E."/>
            <person name="Garbe J."/>
            <person name="Badalamenti J.P."/>
            <person name="Herman A."/>
            <person name="Mangelson H."/>
            <person name="Liachko I."/>
            <person name="Sullivan S."/>
            <person name="Sone E.D."/>
            <person name="Koren S."/>
            <person name="Silverstein K.A.T."/>
            <person name="Beckman K.B."/>
            <person name="Gohl D.M."/>
        </authorList>
    </citation>
    <scope>NUCLEOTIDE SEQUENCE</scope>
    <source>
        <strain evidence="1">Duluth1</strain>
        <tissue evidence="1">Whole animal</tissue>
    </source>
</reference>
<name>A0A9D4FKT8_DREPO</name>
<gene>
    <name evidence="1" type="ORF">DPMN_151241</name>
</gene>
<sequence>MLILEILQTTFKQTTNFPACKGLSPVFQEQASFTPTVLFLPALLPPDSHNDFDVHLVQVVQGLSDLHKELVAGLCHQYAIGLVAGWFPACFL</sequence>
<keyword evidence="2" id="KW-1185">Reference proteome</keyword>
<comment type="caution">
    <text evidence="1">The sequence shown here is derived from an EMBL/GenBank/DDBJ whole genome shotgun (WGS) entry which is preliminary data.</text>
</comment>
<organism evidence="1 2">
    <name type="scientific">Dreissena polymorpha</name>
    <name type="common">Zebra mussel</name>
    <name type="synonym">Mytilus polymorpha</name>
    <dbReference type="NCBI Taxonomy" id="45954"/>
    <lineage>
        <taxon>Eukaryota</taxon>
        <taxon>Metazoa</taxon>
        <taxon>Spiralia</taxon>
        <taxon>Lophotrochozoa</taxon>
        <taxon>Mollusca</taxon>
        <taxon>Bivalvia</taxon>
        <taxon>Autobranchia</taxon>
        <taxon>Heteroconchia</taxon>
        <taxon>Euheterodonta</taxon>
        <taxon>Imparidentia</taxon>
        <taxon>Neoheterodontei</taxon>
        <taxon>Myida</taxon>
        <taxon>Dreissenoidea</taxon>
        <taxon>Dreissenidae</taxon>
        <taxon>Dreissena</taxon>
    </lineage>
</organism>
<reference evidence="1" key="2">
    <citation type="submission" date="2020-11" db="EMBL/GenBank/DDBJ databases">
        <authorList>
            <person name="McCartney M.A."/>
            <person name="Auch B."/>
            <person name="Kono T."/>
            <person name="Mallez S."/>
            <person name="Becker A."/>
            <person name="Gohl D.M."/>
            <person name="Silverstein K.A.T."/>
            <person name="Koren S."/>
            <person name="Bechman K.B."/>
            <person name="Herman A."/>
            <person name="Abrahante J.E."/>
            <person name="Garbe J."/>
        </authorList>
    </citation>
    <scope>NUCLEOTIDE SEQUENCE</scope>
    <source>
        <strain evidence="1">Duluth1</strain>
        <tissue evidence="1">Whole animal</tissue>
    </source>
</reference>
<accession>A0A9D4FKT8</accession>
<evidence type="ECO:0000313" key="1">
    <source>
        <dbReference type="EMBL" id="KAH3797657.1"/>
    </source>
</evidence>
<dbReference type="EMBL" id="JAIWYP010000007">
    <property type="protein sequence ID" value="KAH3797657.1"/>
    <property type="molecule type" value="Genomic_DNA"/>
</dbReference>
<dbReference type="AlphaFoldDB" id="A0A9D4FKT8"/>
<proteinExistence type="predicted"/>